<evidence type="ECO:0000313" key="2">
    <source>
        <dbReference type="EMBL" id="EPR34341.1"/>
    </source>
</evidence>
<dbReference type="Proteomes" id="UP000014977">
    <property type="component" value="Unassembled WGS sequence"/>
</dbReference>
<dbReference type="SMART" id="SM00382">
    <property type="entry name" value="AAA"/>
    <property type="match status" value="1"/>
</dbReference>
<dbReference type="AlphaFoldDB" id="S7TCH6"/>
<dbReference type="InterPro" id="IPR037257">
    <property type="entry name" value="T2SS_E_N_sf"/>
</dbReference>
<comment type="caution">
    <text evidence="2">The sequence shown here is derived from an EMBL/GenBank/DDBJ whole genome shotgun (WGS) entry which is preliminary data.</text>
</comment>
<dbReference type="InterPro" id="IPR003593">
    <property type="entry name" value="AAA+_ATPase"/>
</dbReference>
<dbReference type="EMBL" id="ATHJ01000116">
    <property type="protein sequence ID" value="EPR34341.1"/>
    <property type="molecule type" value="Genomic_DNA"/>
</dbReference>
<accession>S7TCH6</accession>
<reference evidence="2 3" key="1">
    <citation type="journal article" date="2013" name="Genome Announc.">
        <title>Draft genome sequences for three mercury-methylating, sulfate-reducing bacteria.</title>
        <authorList>
            <person name="Brown S.D."/>
            <person name="Hurt R.A.Jr."/>
            <person name="Gilmour C.C."/>
            <person name="Elias D.A."/>
        </authorList>
    </citation>
    <scope>NUCLEOTIDE SEQUENCE [LARGE SCALE GENOMIC DNA]</scope>
    <source>
        <strain evidence="2 3">DSM 2059</strain>
    </source>
</reference>
<dbReference type="STRING" id="897.B2D07_09795"/>
<dbReference type="eggNOG" id="COG0464">
    <property type="taxonomic scope" value="Bacteria"/>
</dbReference>
<name>S7TCH6_DESML</name>
<dbReference type="PATRIC" id="fig|1121405.3.peg.3819"/>
<dbReference type="InterPro" id="IPR027417">
    <property type="entry name" value="P-loop_NTPase"/>
</dbReference>
<dbReference type="OrthoDB" id="9783370at2"/>
<dbReference type="RefSeq" id="WP_020878161.1">
    <property type="nucleotide sequence ID" value="NZ_ATHJ01000116.1"/>
</dbReference>
<evidence type="ECO:0000313" key="3">
    <source>
        <dbReference type="Proteomes" id="UP000014977"/>
    </source>
</evidence>
<gene>
    <name evidence="2" type="ORF">dsmv_0807</name>
</gene>
<proteinExistence type="predicted"/>
<dbReference type="Gene3D" id="3.40.50.300">
    <property type="entry name" value="P-loop containing nucleotide triphosphate hydrolases"/>
    <property type="match status" value="2"/>
</dbReference>
<sequence>MKKVLGKRLLEEGLVTGADLQAALDRMRTYGGRLGSNLVALGRITEADLARFFDFTPKPPRKPAETHLDENVLRDLVLKHALMTKKFSIQSMVGRTKLHANVIAEIVGALKNDGLIEIAKGNTSFSTMLYEYNITEVGLHMANGLMEECRYVGPAPVSLEDYREAVEIQTIKSLDVTEADIRKSFSDIVVSETMFQRLGAAINSGKPIFLYGPAGGGKTTIAECIGRSLPGEIYIPYALLVGGQIIVVYDQVSHEAVPQPKKDDDEGHDQRWIRVKRPIVMAGGEMTLKTLDLEFNPNSKYYEAPLQVKAGNGIFVVDDFGRQLIDPQSLLNRWIVPLDRRVDFLSLHTGMKFEIPFDQLVIFATNLEPEKLADEAFLRRLRYKIKINYPTPREYRQIFEAVCDANRLPLDEEVFDYLIRKYDDAGIKPIGCHPRDLVDHMIDEAYFKRKPPAITRAAIDFAWMNYFVDL</sequence>
<protein>
    <submittedName>
        <fullName evidence="2">AAA ATPase</fullName>
    </submittedName>
</protein>
<keyword evidence="3" id="KW-1185">Reference proteome</keyword>
<organism evidence="2 3">
    <name type="scientific">Desulfococcus multivorans DSM 2059</name>
    <dbReference type="NCBI Taxonomy" id="1121405"/>
    <lineage>
        <taxon>Bacteria</taxon>
        <taxon>Pseudomonadati</taxon>
        <taxon>Thermodesulfobacteriota</taxon>
        <taxon>Desulfobacteria</taxon>
        <taxon>Desulfobacterales</taxon>
        <taxon>Desulfococcaceae</taxon>
        <taxon>Desulfococcus</taxon>
    </lineage>
</organism>
<evidence type="ECO:0000259" key="1">
    <source>
        <dbReference type="SMART" id="SM00382"/>
    </source>
</evidence>
<dbReference type="SUPFAM" id="SSF160246">
    <property type="entry name" value="EspE N-terminal domain-like"/>
    <property type="match status" value="1"/>
</dbReference>
<feature type="domain" description="AAA+ ATPase" evidence="1">
    <location>
        <begin position="204"/>
        <end position="391"/>
    </location>
</feature>
<dbReference type="Gene3D" id="1.10.8.60">
    <property type="match status" value="1"/>
</dbReference>
<dbReference type="SUPFAM" id="SSF52540">
    <property type="entry name" value="P-loop containing nucleoside triphosphate hydrolases"/>
    <property type="match status" value="1"/>
</dbReference>